<evidence type="ECO:0000313" key="2">
    <source>
        <dbReference type="Proteomes" id="UP000616769"/>
    </source>
</evidence>
<accession>A0A132A3Y5</accession>
<comment type="caution">
    <text evidence="1">The sequence shown here is derived from an EMBL/GenBank/DDBJ whole genome shotgun (WGS) entry which is preliminary data.</text>
</comment>
<dbReference type="VEuPathDB" id="VectorBase:SSCA007095"/>
<reference evidence="1 2" key="1">
    <citation type="journal article" date="2015" name="Parasit. Vectors">
        <title>Draft genome of the scabies mite.</title>
        <authorList>
            <person name="Rider S.D.Jr."/>
            <person name="Morgan M.S."/>
            <person name="Arlian L.G."/>
        </authorList>
    </citation>
    <scope>NUCLEOTIDE SEQUENCE [LARGE SCALE GENOMIC DNA]</scope>
    <source>
        <strain evidence="1">Arlian Lab</strain>
    </source>
</reference>
<dbReference type="OrthoDB" id="10028801at2759"/>
<dbReference type="AlphaFoldDB" id="A0A132A3Y5"/>
<evidence type="ECO:0000313" key="1">
    <source>
        <dbReference type="EMBL" id="KPM05671.1"/>
    </source>
</evidence>
<sequence length="132" mass="14132">MPKSFKAFFFEIFLNIVSFSLPCSSLGSDIAPATFYNAIATEEDYLSVLKHSQSNRTLMTPIGQIGTINTINGPMQIQLNGSIEDGVIGSQNATITYGTINPLDLHHDPTAASATATTFHLIGPDATILSKI</sequence>
<organism evidence="1 2">
    <name type="scientific">Sarcoptes scabiei</name>
    <name type="common">Itch mite</name>
    <name type="synonym">Acarus scabiei</name>
    <dbReference type="NCBI Taxonomy" id="52283"/>
    <lineage>
        <taxon>Eukaryota</taxon>
        <taxon>Metazoa</taxon>
        <taxon>Ecdysozoa</taxon>
        <taxon>Arthropoda</taxon>
        <taxon>Chelicerata</taxon>
        <taxon>Arachnida</taxon>
        <taxon>Acari</taxon>
        <taxon>Acariformes</taxon>
        <taxon>Sarcoptiformes</taxon>
        <taxon>Astigmata</taxon>
        <taxon>Psoroptidia</taxon>
        <taxon>Sarcoptoidea</taxon>
        <taxon>Sarcoptidae</taxon>
        <taxon>Sarcoptinae</taxon>
        <taxon>Sarcoptes</taxon>
    </lineage>
</organism>
<dbReference type="Proteomes" id="UP000616769">
    <property type="component" value="Unassembled WGS sequence"/>
</dbReference>
<gene>
    <name evidence="1" type="ORF">QR98_0041380</name>
</gene>
<proteinExistence type="predicted"/>
<protein>
    <submittedName>
        <fullName evidence="1">Uncharacterized protein</fullName>
    </submittedName>
</protein>
<dbReference type="EMBL" id="JXLN01010414">
    <property type="protein sequence ID" value="KPM05671.1"/>
    <property type="molecule type" value="Genomic_DNA"/>
</dbReference>
<name>A0A132A3Y5_SARSC</name>